<evidence type="ECO:0000256" key="15">
    <source>
        <dbReference type="RuleBase" id="RU362081"/>
    </source>
</evidence>
<feature type="transmembrane region" description="Helical" evidence="15">
    <location>
        <begin position="173"/>
        <end position="195"/>
    </location>
</feature>
<dbReference type="InterPro" id="IPR027256">
    <property type="entry name" value="P-typ_ATPase_IB"/>
</dbReference>
<dbReference type="Pfam" id="PF00403">
    <property type="entry name" value="HMA"/>
    <property type="match status" value="1"/>
</dbReference>
<dbReference type="InterPro" id="IPR023298">
    <property type="entry name" value="ATPase_P-typ_TM_dom_sf"/>
</dbReference>
<evidence type="ECO:0000256" key="14">
    <source>
        <dbReference type="ARBA" id="ARBA00023136"/>
    </source>
</evidence>
<dbReference type="SUPFAM" id="SSF81653">
    <property type="entry name" value="Calcium ATPase, transduction domain A"/>
    <property type="match status" value="1"/>
</dbReference>
<dbReference type="PROSITE" id="PS01229">
    <property type="entry name" value="COF_2"/>
    <property type="match status" value="1"/>
</dbReference>
<dbReference type="InterPro" id="IPR018303">
    <property type="entry name" value="ATPase_P-typ_P_site"/>
</dbReference>
<dbReference type="PROSITE" id="PS00154">
    <property type="entry name" value="ATPASE_E1_E2"/>
    <property type="match status" value="1"/>
</dbReference>
<keyword evidence="8 15" id="KW-0547">Nucleotide-binding</keyword>
<evidence type="ECO:0000256" key="5">
    <source>
        <dbReference type="ARBA" id="ARBA00022553"/>
    </source>
</evidence>
<dbReference type="InterPro" id="IPR021993">
    <property type="entry name" value="ATPase-cat-bd"/>
</dbReference>
<keyword evidence="18" id="KW-1185">Reference proteome</keyword>
<dbReference type="InterPro" id="IPR023214">
    <property type="entry name" value="HAD_sf"/>
</dbReference>
<dbReference type="Pfam" id="PF12156">
    <property type="entry name" value="ATPase-cat_bd"/>
    <property type="match status" value="1"/>
</dbReference>
<dbReference type="NCBIfam" id="TIGR01525">
    <property type="entry name" value="ATPase-IB_hvy"/>
    <property type="match status" value="1"/>
</dbReference>
<evidence type="ECO:0000256" key="9">
    <source>
        <dbReference type="ARBA" id="ARBA00022840"/>
    </source>
</evidence>
<dbReference type="Pfam" id="PF00702">
    <property type="entry name" value="Hydrolase"/>
    <property type="match status" value="1"/>
</dbReference>
<dbReference type="SUPFAM" id="SSF55008">
    <property type="entry name" value="HMA, heavy metal-associated domain"/>
    <property type="match status" value="1"/>
</dbReference>
<feature type="transmembrane region" description="Helical" evidence="15">
    <location>
        <begin position="449"/>
        <end position="477"/>
    </location>
</feature>
<feature type="transmembrane region" description="Helical" evidence="15">
    <location>
        <begin position="207"/>
        <end position="228"/>
    </location>
</feature>
<feature type="transmembrane region" description="Helical" evidence="15">
    <location>
        <begin position="768"/>
        <end position="785"/>
    </location>
</feature>
<dbReference type="EMBL" id="JAGETV010000003">
    <property type="protein sequence ID" value="MBO1926518.1"/>
    <property type="molecule type" value="Genomic_DNA"/>
</dbReference>
<evidence type="ECO:0000259" key="16">
    <source>
        <dbReference type="PROSITE" id="PS50846"/>
    </source>
</evidence>
<evidence type="ECO:0000256" key="7">
    <source>
        <dbReference type="ARBA" id="ARBA00022723"/>
    </source>
</evidence>
<evidence type="ECO:0000256" key="4">
    <source>
        <dbReference type="ARBA" id="ARBA00022475"/>
    </source>
</evidence>
<keyword evidence="4 15" id="KW-1003">Cell membrane</keyword>
<feature type="transmembrane region" description="Helical" evidence="15">
    <location>
        <begin position="422"/>
        <end position="443"/>
    </location>
</feature>
<feature type="transmembrane region" description="Helical" evidence="15">
    <location>
        <begin position="240"/>
        <end position="259"/>
    </location>
</feature>
<dbReference type="InterPro" id="IPR006121">
    <property type="entry name" value="HMA_dom"/>
</dbReference>
<dbReference type="RefSeq" id="WP_208147670.1">
    <property type="nucleotide sequence ID" value="NZ_JAGETV010000003.1"/>
</dbReference>
<dbReference type="Gene3D" id="2.70.150.10">
    <property type="entry name" value="Calcium-transporting ATPase, cytoplasmic transduction domain A"/>
    <property type="match status" value="1"/>
</dbReference>
<evidence type="ECO:0000256" key="11">
    <source>
        <dbReference type="ARBA" id="ARBA00022967"/>
    </source>
</evidence>
<evidence type="ECO:0000256" key="1">
    <source>
        <dbReference type="ARBA" id="ARBA00004651"/>
    </source>
</evidence>
<evidence type="ECO:0000256" key="13">
    <source>
        <dbReference type="ARBA" id="ARBA00023065"/>
    </source>
</evidence>
<reference evidence="17 18" key="1">
    <citation type="submission" date="2021-03" db="EMBL/GenBank/DDBJ databases">
        <title>Thiomicrorhabdus sp.nov.,novel sulfur-oxidizing bacteria isolated from coastal sediment.</title>
        <authorList>
            <person name="Liu X."/>
        </authorList>
    </citation>
    <scope>NUCLEOTIDE SEQUENCE [LARGE SCALE GENOMIC DNA]</scope>
    <source>
        <strain evidence="17 18">6S2-11</strain>
    </source>
</reference>
<dbReference type="InterPro" id="IPR008250">
    <property type="entry name" value="ATPase_P-typ_transduc_dom_A_sf"/>
</dbReference>
<dbReference type="Gene3D" id="3.30.70.100">
    <property type="match status" value="1"/>
</dbReference>
<evidence type="ECO:0000256" key="8">
    <source>
        <dbReference type="ARBA" id="ARBA00022741"/>
    </source>
</evidence>
<feature type="transmembrane region" description="Helical" evidence="15">
    <location>
        <begin position="791"/>
        <end position="811"/>
    </location>
</feature>
<evidence type="ECO:0000256" key="12">
    <source>
        <dbReference type="ARBA" id="ARBA00022989"/>
    </source>
</evidence>
<keyword evidence="6 15" id="KW-0812">Transmembrane</keyword>
<dbReference type="SUPFAM" id="SSF81665">
    <property type="entry name" value="Calcium ATPase, transmembrane domain M"/>
    <property type="match status" value="1"/>
</dbReference>
<dbReference type="SFLD" id="SFLDS00003">
    <property type="entry name" value="Haloacid_Dehalogenase"/>
    <property type="match status" value="1"/>
</dbReference>
<evidence type="ECO:0000256" key="3">
    <source>
        <dbReference type="ARBA" id="ARBA00022448"/>
    </source>
</evidence>
<protein>
    <submittedName>
        <fullName evidence="17">Heavy metal translocating P-type ATPase</fullName>
    </submittedName>
</protein>
<keyword evidence="12 15" id="KW-1133">Transmembrane helix</keyword>
<sequence length="839" mass="92507">MAQSCFHCGQAIPEGELILKPIDGTERPFCCHGCASVCEVIYESGMQSFYQRTPDGELLSPPPAPNQNIDLYDYDEVQEQYVDSLGDRREITLMSEAIHCAACVWLIEHTLANTDGILLARVNFTNKQIKLRWNNAKLKLSDIIKKLNSIGYDATPYDASVSEAATKKANRDLLYRLGFAGFAMMNVMWFSVALYTGANEDPEYRSYFHWIQLVIATVTLVYSGQPFFKGAWTAIKGRTVGMDVSISIGMLTTYLYSVWVTIHPENVGDVYFDTLIDFMFLLLIGRYLEAISKNKAVDASRRLMDLQPKVARKLEEDSEKIVPVRTLTKGMQIIVKPGEQFPVDGVVLDGEGQVNESMLSGEAREILKSKGSKVAAGTLNIDGNLTVEVESILQNTQLGRIVNMVEEAQGSKAPIQCTADKIMPYFVSVTLTLAAFSFIFWFFNADIEFAIMTATAVLIITCPCAFGLATPMAIAVASGVSARHGILVKNGTVLETLRDMDHFVFDKTGTLTKGQMRLTATEWLNEGIDKQQIFNAVAAIEHRSEHSLAKALVESICERQNLQIKDLHPVVEFKALSGRGVRGLIDDDLWCIGTAKWLQTQEIELPHNLLAKTEAHAKMAQTAVWVAKNGEALAVLYLEDEIREDAKELIQRLKARGKQVTLLSGDLQVVAERVADQLGGLNVIAEVLPEDKNEQIRQLQQNGQKVAMVGDGINDAPALVRADVGIALGSGTDVSMESADIVLMNNQLISVDTAIALSIRTLRTVKQNIASSIAYNIVMVPLAMSGTLTPLIAAITMPLSSLVVIGNAARIRSFFNEKQMRKRQEKTIVKTTRPESVRT</sequence>
<evidence type="ECO:0000313" key="17">
    <source>
        <dbReference type="EMBL" id="MBO1926518.1"/>
    </source>
</evidence>
<comment type="similarity">
    <text evidence="2 15">Belongs to the cation transport ATPase (P-type) (TC 3.A.3) family. Type IB subfamily.</text>
</comment>
<keyword evidence="14 15" id="KW-0472">Membrane</keyword>
<dbReference type="Gene3D" id="3.40.1110.10">
    <property type="entry name" value="Calcium-transporting ATPase, cytoplasmic domain N"/>
    <property type="match status" value="1"/>
</dbReference>
<evidence type="ECO:0000313" key="18">
    <source>
        <dbReference type="Proteomes" id="UP000664835"/>
    </source>
</evidence>
<keyword evidence="13" id="KW-0406">Ion transport</keyword>
<dbReference type="InterPro" id="IPR023299">
    <property type="entry name" value="ATPase_P-typ_cyto_dom_N"/>
</dbReference>
<dbReference type="InterPro" id="IPR001757">
    <property type="entry name" value="P_typ_ATPase"/>
</dbReference>
<evidence type="ECO:0000256" key="6">
    <source>
        <dbReference type="ARBA" id="ARBA00022692"/>
    </source>
</evidence>
<dbReference type="InterPro" id="IPR036412">
    <property type="entry name" value="HAD-like_sf"/>
</dbReference>
<keyword evidence="11" id="KW-1278">Translocase</keyword>
<evidence type="ECO:0000256" key="2">
    <source>
        <dbReference type="ARBA" id="ARBA00006024"/>
    </source>
</evidence>
<gene>
    <name evidence="17" type="ORF">J3998_02930</name>
</gene>
<proteinExistence type="inferred from homology"/>
<accession>A0ABS3Q2G2</accession>
<dbReference type="PROSITE" id="PS50846">
    <property type="entry name" value="HMA_2"/>
    <property type="match status" value="1"/>
</dbReference>
<dbReference type="SFLD" id="SFLDG00002">
    <property type="entry name" value="C1.7:_P-type_atpase_like"/>
    <property type="match status" value="1"/>
</dbReference>
<dbReference type="PANTHER" id="PTHR43520:SF5">
    <property type="entry name" value="CATION-TRANSPORTING P-TYPE ATPASE-RELATED"/>
    <property type="match status" value="1"/>
</dbReference>
<name>A0ABS3Q2G2_9GAMM</name>
<keyword evidence="10" id="KW-0460">Magnesium</keyword>
<dbReference type="InterPro" id="IPR017969">
    <property type="entry name" value="Heavy-metal-associated_CS"/>
</dbReference>
<keyword evidence="9 15" id="KW-0067">ATP-binding</keyword>
<feature type="domain" description="HMA" evidence="16">
    <location>
        <begin position="89"/>
        <end position="155"/>
    </location>
</feature>
<dbReference type="Proteomes" id="UP000664835">
    <property type="component" value="Unassembled WGS sequence"/>
</dbReference>
<dbReference type="CDD" id="cd00371">
    <property type="entry name" value="HMA"/>
    <property type="match status" value="1"/>
</dbReference>
<dbReference type="CDD" id="cd02094">
    <property type="entry name" value="P-type_ATPase_Cu-like"/>
    <property type="match status" value="1"/>
</dbReference>
<dbReference type="PANTHER" id="PTHR43520">
    <property type="entry name" value="ATP7, ISOFORM B"/>
    <property type="match status" value="1"/>
</dbReference>
<dbReference type="InterPro" id="IPR059000">
    <property type="entry name" value="ATPase_P-type_domA"/>
</dbReference>
<dbReference type="PROSITE" id="PS01047">
    <property type="entry name" value="HMA_1"/>
    <property type="match status" value="1"/>
</dbReference>
<keyword evidence="7 15" id="KW-0479">Metal-binding</keyword>
<keyword evidence="5" id="KW-0597">Phosphoprotein</keyword>
<dbReference type="PRINTS" id="PR00943">
    <property type="entry name" value="CUATPASE"/>
</dbReference>
<comment type="caution">
    <text evidence="17">The sequence shown here is derived from an EMBL/GenBank/DDBJ whole genome shotgun (WGS) entry which is preliminary data.</text>
</comment>
<comment type="subcellular location">
    <subcellularLocation>
        <location evidence="1">Cell membrane</location>
        <topology evidence="1">Multi-pass membrane protein</topology>
    </subcellularLocation>
</comment>
<dbReference type="InterPro" id="IPR044492">
    <property type="entry name" value="P_typ_ATPase_HD_dom"/>
</dbReference>
<dbReference type="InterPro" id="IPR036163">
    <property type="entry name" value="HMA_dom_sf"/>
</dbReference>
<dbReference type="NCBIfam" id="TIGR01511">
    <property type="entry name" value="ATPase-IB1_Cu"/>
    <property type="match status" value="1"/>
</dbReference>
<dbReference type="SUPFAM" id="SSF56784">
    <property type="entry name" value="HAD-like"/>
    <property type="match status" value="1"/>
</dbReference>
<dbReference type="NCBIfam" id="TIGR01494">
    <property type="entry name" value="ATPase_P-type"/>
    <property type="match status" value="2"/>
</dbReference>
<evidence type="ECO:0000256" key="10">
    <source>
        <dbReference type="ARBA" id="ARBA00022842"/>
    </source>
</evidence>
<feature type="transmembrane region" description="Helical" evidence="15">
    <location>
        <begin position="271"/>
        <end position="288"/>
    </location>
</feature>
<dbReference type="Gene3D" id="3.40.50.1000">
    <property type="entry name" value="HAD superfamily/HAD-like"/>
    <property type="match status" value="1"/>
</dbReference>
<organism evidence="17 18">
    <name type="scientific">Thiomicrorhabdus marina</name>
    <dbReference type="NCBI Taxonomy" id="2818442"/>
    <lineage>
        <taxon>Bacteria</taxon>
        <taxon>Pseudomonadati</taxon>
        <taxon>Pseudomonadota</taxon>
        <taxon>Gammaproteobacteria</taxon>
        <taxon>Thiotrichales</taxon>
        <taxon>Piscirickettsiaceae</taxon>
        <taxon>Thiomicrorhabdus</taxon>
    </lineage>
</organism>
<dbReference type="SFLD" id="SFLDF00027">
    <property type="entry name" value="p-type_atpase"/>
    <property type="match status" value="1"/>
</dbReference>
<dbReference type="Pfam" id="PF00122">
    <property type="entry name" value="E1-E2_ATPase"/>
    <property type="match status" value="1"/>
</dbReference>
<dbReference type="PRINTS" id="PR00119">
    <property type="entry name" value="CATATPASE"/>
</dbReference>
<keyword evidence="3" id="KW-0813">Transport</keyword>